<gene>
    <name evidence="4" type="ordered locus">Mesau_00601</name>
</gene>
<dbReference type="Gene3D" id="3.30.530.20">
    <property type="match status" value="1"/>
</dbReference>
<evidence type="ECO:0000313" key="4">
    <source>
        <dbReference type="EMBL" id="AGB43089.1"/>
    </source>
</evidence>
<feature type="region of interest" description="Disordered" evidence="2">
    <location>
        <begin position="1"/>
        <end position="21"/>
    </location>
</feature>
<accession>L0KFD0</accession>
<name>L0KFD0_MESAW</name>
<evidence type="ECO:0000256" key="2">
    <source>
        <dbReference type="SAM" id="MobiDB-lite"/>
    </source>
</evidence>
<dbReference type="EMBL" id="CP003358">
    <property type="protein sequence ID" value="AGB43089.1"/>
    <property type="molecule type" value="Genomic_DNA"/>
</dbReference>
<sequence length="171" mass="19041">MDETRANEPTPMQNRTTVERKSDRELVVTRTFDAPARIVFEAWTKPELFKQWWTPKSMGMFLRSCEMDVRVGGGYRLVFGHDDSHPAEFFGRYLEVTPPSRLVWTNDEGGDGGPVTTVTFEEKGGKTLLVMHEVYPSKEALDAAGTGAADAMAETFGQLDELLATLRHGAA</sequence>
<dbReference type="CDD" id="cd07826">
    <property type="entry name" value="SRPBCC_CalC_Aha1-like_9"/>
    <property type="match status" value="1"/>
</dbReference>
<keyword evidence="5" id="KW-1185">Reference proteome</keyword>
<proteinExistence type="inferred from homology"/>
<evidence type="ECO:0000313" key="5">
    <source>
        <dbReference type="Proteomes" id="UP000010998"/>
    </source>
</evidence>
<dbReference type="AlphaFoldDB" id="L0KFD0"/>
<dbReference type="InterPro" id="IPR023393">
    <property type="entry name" value="START-like_dom_sf"/>
</dbReference>
<dbReference type="GeneID" id="90988134"/>
<dbReference type="RefSeq" id="WP_015314561.1">
    <property type="nucleotide sequence ID" value="NC_019973.1"/>
</dbReference>
<dbReference type="Pfam" id="PF08327">
    <property type="entry name" value="AHSA1"/>
    <property type="match status" value="1"/>
</dbReference>
<dbReference type="eggNOG" id="COG3832">
    <property type="taxonomic scope" value="Bacteria"/>
</dbReference>
<organism evidence="4 5">
    <name type="scientific">Mesorhizobium australicum (strain HAMBI 3006 / LMG 24608 / WSM2073)</name>
    <dbReference type="NCBI Taxonomy" id="754035"/>
    <lineage>
        <taxon>Bacteria</taxon>
        <taxon>Pseudomonadati</taxon>
        <taxon>Pseudomonadota</taxon>
        <taxon>Alphaproteobacteria</taxon>
        <taxon>Hyphomicrobiales</taxon>
        <taxon>Phyllobacteriaceae</taxon>
        <taxon>Mesorhizobium</taxon>
    </lineage>
</organism>
<dbReference type="STRING" id="754035.Mesau_00601"/>
<evidence type="ECO:0000256" key="1">
    <source>
        <dbReference type="ARBA" id="ARBA00006817"/>
    </source>
</evidence>
<feature type="domain" description="Activator of Hsp90 ATPase homologue 1/2-like C-terminal" evidence="3">
    <location>
        <begin position="33"/>
        <end position="163"/>
    </location>
</feature>
<protein>
    <recommendedName>
        <fullName evidence="3">Activator of Hsp90 ATPase homologue 1/2-like C-terminal domain-containing protein</fullName>
    </recommendedName>
</protein>
<dbReference type="HOGENOM" id="CLU_108923_6_1_5"/>
<evidence type="ECO:0000259" key="3">
    <source>
        <dbReference type="Pfam" id="PF08327"/>
    </source>
</evidence>
<comment type="similarity">
    <text evidence="1">Belongs to the AHA1 family.</text>
</comment>
<dbReference type="KEGG" id="mam:Mesau_00601"/>
<reference evidence="5" key="1">
    <citation type="submission" date="2012-02" db="EMBL/GenBank/DDBJ databases">
        <title>Complete sequence of Mesorhizobium australicum WSM2073.</title>
        <authorList>
            <person name="Lucas S."/>
            <person name="Han J."/>
            <person name="Lapidus A."/>
            <person name="Cheng J.-F."/>
            <person name="Goodwin L."/>
            <person name="Pitluck S."/>
            <person name="Peters L."/>
            <person name="Gu W."/>
            <person name="Detter J.C."/>
            <person name="Han C."/>
            <person name="Tapia R."/>
            <person name="Land M."/>
            <person name="Hauser L."/>
            <person name="Kyrpides N."/>
            <person name="Ivanova N."/>
            <person name="Pagani I."/>
            <person name="Reeve W.G."/>
            <person name="Howieson J.G."/>
            <person name="Tiwari R.P."/>
            <person name="O'Hara G.W."/>
            <person name="Atkins C.A."/>
            <person name="Ronson C.W."/>
            <person name="Nandasena K.G."/>
            <person name="Woyke T."/>
        </authorList>
    </citation>
    <scope>NUCLEOTIDE SEQUENCE [LARGE SCALE GENOMIC DNA]</scope>
    <source>
        <strain evidence="5">LMG 24608 / HAMBI 3006 / WSM2073</strain>
    </source>
</reference>
<dbReference type="SUPFAM" id="SSF55961">
    <property type="entry name" value="Bet v1-like"/>
    <property type="match status" value="1"/>
</dbReference>
<dbReference type="InterPro" id="IPR013538">
    <property type="entry name" value="ASHA1/2-like_C"/>
</dbReference>
<dbReference type="Proteomes" id="UP000010998">
    <property type="component" value="Chromosome"/>
</dbReference>